<dbReference type="EMBL" id="JALLPJ020000156">
    <property type="protein sequence ID" value="KAL3800563.1"/>
    <property type="molecule type" value="Genomic_DNA"/>
</dbReference>
<dbReference type="GO" id="GO:0006364">
    <property type="term" value="P:rRNA processing"/>
    <property type="evidence" value="ECO:0007669"/>
    <property type="project" value="UniProtKB-ARBA"/>
</dbReference>
<dbReference type="Gene3D" id="3.40.50.1010">
    <property type="entry name" value="5'-nuclease"/>
    <property type="match status" value="1"/>
</dbReference>
<dbReference type="CDD" id="cd09876">
    <property type="entry name" value="PIN_Nob1-like"/>
    <property type="match status" value="1"/>
</dbReference>
<keyword evidence="3" id="KW-0479">Metal-binding</keyword>
<dbReference type="GO" id="GO:0004521">
    <property type="term" value="F:RNA endonuclease activity"/>
    <property type="evidence" value="ECO:0007669"/>
    <property type="project" value="UniProtKB-ARBA"/>
</dbReference>
<reference evidence="8 9" key="1">
    <citation type="submission" date="2024-10" db="EMBL/GenBank/DDBJ databases">
        <title>Updated reference genomes for cyclostephanoid diatoms.</title>
        <authorList>
            <person name="Roberts W.R."/>
            <person name="Alverson A.J."/>
        </authorList>
    </citation>
    <scope>NUCLEOTIDE SEQUENCE [LARGE SCALE GENOMIC DNA]</scope>
    <source>
        <strain evidence="8 9">AJA010-31</strain>
    </source>
</reference>
<evidence type="ECO:0000256" key="5">
    <source>
        <dbReference type="SAM" id="MobiDB-lite"/>
    </source>
</evidence>
<feature type="region of interest" description="Disordered" evidence="5">
    <location>
        <begin position="746"/>
        <end position="781"/>
    </location>
</feature>
<feature type="compositionally biased region" description="Polar residues" evidence="5">
    <location>
        <begin position="550"/>
        <end position="569"/>
    </location>
</feature>
<organism evidence="8 9">
    <name type="scientific">Cyclotella atomus</name>
    <dbReference type="NCBI Taxonomy" id="382360"/>
    <lineage>
        <taxon>Eukaryota</taxon>
        <taxon>Sar</taxon>
        <taxon>Stramenopiles</taxon>
        <taxon>Ochrophyta</taxon>
        <taxon>Bacillariophyta</taxon>
        <taxon>Coscinodiscophyceae</taxon>
        <taxon>Thalassiosirophycidae</taxon>
        <taxon>Stephanodiscales</taxon>
        <taxon>Stephanodiscaceae</taxon>
        <taxon>Cyclotella</taxon>
    </lineage>
</organism>
<dbReference type="Pfam" id="PF17146">
    <property type="entry name" value="PIN_6"/>
    <property type="match status" value="1"/>
</dbReference>
<dbReference type="Pfam" id="PF08772">
    <property type="entry name" value="Zn_ribbon_NOB1"/>
    <property type="match status" value="1"/>
</dbReference>
<dbReference type="InterPro" id="IPR036283">
    <property type="entry name" value="NOB1_Zf-like_sf"/>
</dbReference>
<evidence type="ECO:0000259" key="6">
    <source>
        <dbReference type="Pfam" id="PF08772"/>
    </source>
</evidence>
<dbReference type="InterPro" id="IPR039907">
    <property type="entry name" value="NOB1"/>
</dbReference>
<accession>A0ABD3QKT0</accession>
<feature type="compositionally biased region" description="Acidic residues" evidence="5">
    <location>
        <begin position="416"/>
        <end position="432"/>
    </location>
</feature>
<keyword evidence="2" id="KW-0540">Nuclease</keyword>
<feature type="compositionally biased region" description="Acidic residues" evidence="5">
    <location>
        <begin position="309"/>
        <end position="328"/>
    </location>
</feature>
<feature type="region of interest" description="Disordered" evidence="5">
    <location>
        <begin position="413"/>
        <end position="451"/>
    </location>
</feature>
<feature type="region of interest" description="Disordered" evidence="5">
    <location>
        <begin position="309"/>
        <end position="331"/>
    </location>
</feature>
<dbReference type="FunFam" id="3.40.50.1010:FF:000020">
    <property type="entry name" value="20S-pre-rRNA D-site endonuclease NOB1"/>
    <property type="match status" value="1"/>
</dbReference>
<proteinExistence type="inferred from homology"/>
<dbReference type="PANTHER" id="PTHR12814:SF2">
    <property type="entry name" value="RNA-BINDING PROTEIN NOB1"/>
    <property type="match status" value="1"/>
</dbReference>
<keyword evidence="4" id="KW-0378">Hydrolase</keyword>
<feature type="compositionally biased region" description="Low complexity" evidence="5">
    <location>
        <begin position="1"/>
        <end position="29"/>
    </location>
</feature>
<evidence type="ECO:0000256" key="1">
    <source>
        <dbReference type="ARBA" id="ARBA00005858"/>
    </source>
</evidence>
<keyword evidence="9" id="KW-1185">Reference proteome</keyword>
<dbReference type="InterPro" id="IPR014881">
    <property type="entry name" value="NOB1_Zn-bd"/>
</dbReference>
<comment type="similarity">
    <text evidence="1">Belongs to the NOB1 family.</text>
</comment>
<dbReference type="SUPFAM" id="SSF144206">
    <property type="entry name" value="NOB1 zinc finger-like"/>
    <property type="match status" value="1"/>
</dbReference>
<feature type="domain" description="Nin one binding (NOB1) Zn-ribbon-like" evidence="6">
    <location>
        <begin position="609"/>
        <end position="687"/>
    </location>
</feature>
<evidence type="ECO:0008006" key="10">
    <source>
        <dbReference type="Google" id="ProtNLM"/>
    </source>
</evidence>
<gene>
    <name evidence="8" type="ORF">ACHAWO_009807</name>
</gene>
<feature type="region of interest" description="Disordered" evidence="5">
    <location>
        <begin position="550"/>
        <end position="578"/>
    </location>
</feature>
<evidence type="ECO:0000256" key="4">
    <source>
        <dbReference type="ARBA" id="ARBA00022801"/>
    </source>
</evidence>
<dbReference type="GO" id="GO:0031981">
    <property type="term" value="C:nuclear lumen"/>
    <property type="evidence" value="ECO:0007669"/>
    <property type="project" value="UniProtKB-ARBA"/>
</dbReference>
<dbReference type="InterPro" id="IPR033411">
    <property type="entry name" value="Ribonuclease_PIN"/>
</dbReference>
<dbReference type="GO" id="GO:0046872">
    <property type="term" value="F:metal ion binding"/>
    <property type="evidence" value="ECO:0007669"/>
    <property type="project" value="UniProtKB-KW"/>
</dbReference>
<evidence type="ECO:0000256" key="3">
    <source>
        <dbReference type="ARBA" id="ARBA00022723"/>
    </source>
</evidence>
<evidence type="ECO:0000313" key="9">
    <source>
        <dbReference type="Proteomes" id="UP001530400"/>
    </source>
</evidence>
<feature type="domain" description="Ribonuclease PIN" evidence="7">
    <location>
        <begin position="36"/>
        <end position="138"/>
    </location>
</feature>
<sequence>MAYTTMASTTMASTTMASNSSKSNPSSNPTEKYHALIIDSGAIIKQSTFTHLHHSASHFYTVPSVLSEVRDAKSRAHLEEFQLRLSSLPTVNGKNVTLETRLPSKESIAAVSEFARKTGDYNQLSGVDLQVLGLLYELEVEACEIYGNEMGYVRKEPKRVLGVSVKALKGDGKRVIVNKGRGDSSFADSESVSQSSGVASSSLGVNSFFEGNADGIVDAANVDIEYYDDELDDESKCCDSVVSAGVLGSVESGKGSSWAKLVNPTKASSAPPLNYSLATSQRVTERLEEPSDVIIKDPMHIDEEVDGQFDDVSESSEESNESDSECSDDEAKAMAIADADSDAEMSDEECDVFILEPHEAAYYKKLREQKELKEKKQNEDLTAHFGSQKLDTVNEDVGLDSEFPSLAAAAEVPYEGSDDEIEEESLEWEQEEEERKKRSLQPMVNGRVKATTPKYNSFRKYGHVLSAEGSGSSLKKAKENQGEKANGDDVIVKAGATNARDTSSNNEYKSKFTTGAASALDAPSEMTADDDDGEGWVTCSRDIQTIKATGSLHLSKTSDSRSNSQTNQPPKNPAPPVAQRAACATTDFAMQNVILQMNLELLSVDGVRIRRLKTWVTRCAACFTIYGGNDDKKGKSGGRLFCDKCGSNNLQRIAASVDRNSGRLKLHMKKNYQYNTRGTKFSLPKAGKGNKYEGDLLLTEDQLMYGAWAQKVRKGKSKSLGESMFGSGLAADLGCRADLTKRDDIKVGFGRRNPNSSKFGRERRGKKKKNTQDKACGLRRY</sequence>
<name>A0ABD3QKT0_9STRA</name>
<dbReference type="GO" id="GO:0005737">
    <property type="term" value="C:cytoplasm"/>
    <property type="evidence" value="ECO:0007669"/>
    <property type="project" value="UniProtKB-ARBA"/>
</dbReference>
<comment type="caution">
    <text evidence="8">The sequence shown here is derived from an EMBL/GenBank/DDBJ whole genome shotgun (WGS) entry which is preliminary data.</text>
</comment>
<feature type="region of interest" description="Disordered" evidence="5">
    <location>
        <begin position="1"/>
        <end position="31"/>
    </location>
</feature>
<dbReference type="Proteomes" id="UP001530400">
    <property type="component" value="Unassembled WGS sequence"/>
</dbReference>
<dbReference type="AlphaFoldDB" id="A0ABD3QKT0"/>
<dbReference type="GO" id="GO:0016787">
    <property type="term" value="F:hydrolase activity"/>
    <property type="evidence" value="ECO:0007669"/>
    <property type="project" value="UniProtKB-KW"/>
</dbReference>
<evidence type="ECO:0000313" key="8">
    <source>
        <dbReference type="EMBL" id="KAL3800563.1"/>
    </source>
</evidence>
<evidence type="ECO:0000259" key="7">
    <source>
        <dbReference type="Pfam" id="PF17146"/>
    </source>
</evidence>
<dbReference type="PANTHER" id="PTHR12814">
    <property type="entry name" value="RNA-BINDING PROTEIN NOB1"/>
    <property type="match status" value="1"/>
</dbReference>
<dbReference type="Gene3D" id="6.20.210.10">
    <property type="entry name" value="Nin one binding (NOB1), Zn-ribbon-like"/>
    <property type="match status" value="1"/>
</dbReference>
<evidence type="ECO:0000256" key="2">
    <source>
        <dbReference type="ARBA" id="ARBA00022722"/>
    </source>
</evidence>
<protein>
    <recommendedName>
        <fullName evidence="10">20S-pre-rRNA D-site endonuclease NOB1</fullName>
    </recommendedName>
</protein>